<accession>A0A166V6C8</accession>
<dbReference type="AlphaFoldDB" id="A0A166V6C8"/>
<evidence type="ECO:0000313" key="1">
    <source>
        <dbReference type="EMBL" id="KZP32387.1"/>
    </source>
</evidence>
<feature type="non-terminal residue" evidence="1">
    <location>
        <position position="68"/>
    </location>
</feature>
<keyword evidence="2" id="KW-1185">Reference proteome</keyword>
<reference evidence="1 2" key="1">
    <citation type="journal article" date="2016" name="Mol. Biol. Evol.">
        <title>Comparative Genomics of Early-Diverging Mushroom-Forming Fungi Provides Insights into the Origins of Lignocellulose Decay Capabilities.</title>
        <authorList>
            <person name="Nagy L.G."/>
            <person name="Riley R."/>
            <person name="Tritt A."/>
            <person name="Adam C."/>
            <person name="Daum C."/>
            <person name="Floudas D."/>
            <person name="Sun H."/>
            <person name="Yadav J.S."/>
            <person name="Pangilinan J."/>
            <person name="Larsson K.H."/>
            <person name="Matsuura K."/>
            <person name="Barry K."/>
            <person name="Labutti K."/>
            <person name="Kuo R."/>
            <person name="Ohm R.A."/>
            <person name="Bhattacharya S.S."/>
            <person name="Shirouzu T."/>
            <person name="Yoshinaga Y."/>
            <person name="Martin F.M."/>
            <person name="Grigoriev I.V."/>
            <person name="Hibbett D.S."/>
        </authorList>
    </citation>
    <scope>NUCLEOTIDE SEQUENCE [LARGE SCALE GENOMIC DNA]</scope>
    <source>
        <strain evidence="1 2">CBS 109695</strain>
    </source>
</reference>
<sequence>MSSFIDLTLPEDDIPNGVNPEDFFTAADGVSDSYKAKKVVNSEDSPSVVLSPEQDKVLQAVRGGRNVF</sequence>
<gene>
    <name evidence="1" type="ORF">FIBSPDRAFT_775129</name>
</gene>
<organism evidence="1 2">
    <name type="scientific">Athelia psychrophila</name>
    <dbReference type="NCBI Taxonomy" id="1759441"/>
    <lineage>
        <taxon>Eukaryota</taxon>
        <taxon>Fungi</taxon>
        <taxon>Dikarya</taxon>
        <taxon>Basidiomycota</taxon>
        <taxon>Agaricomycotina</taxon>
        <taxon>Agaricomycetes</taxon>
        <taxon>Agaricomycetidae</taxon>
        <taxon>Atheliales</taxon>
        <taxon>Atheliaceae</taxon>
        <taxon>Athelia</taxon>
    </lineage>
</organism>
<proteinExistence type="predicted"/>
<dbReference type="EMBL" id="KV417486">
    <property type="protein sequence ID" value="KZP32387.1"/>
    <property type="molecule type" value="Genomic_DNA"/>
</dbReference>
<evidence type="ECO:0000313" key="2">
    <source>
        <dbReference type="Proteomes" id="UP000076532"/>
    </source>
</evidence>
<dbReference type="OrthoDB" id="432234at2759"/>
<dbReference type="Proteomes" id="UP000076532">
    <property type="component" value="Unassembled WGS sequence"/>
</dbReference>
<name>A0A166V6C8_9AGAM</name>
<protein>
    <submittedName>
        <fullName evidence="1">Uncharacterized protein</fullName>
    </submittedName>
</protein>